<feature type="transmembrane region" description="Helical" evidence="6">
    <location>
        <begin position="323"/>
        <end position="343"/>
    </location>
</feature>
<proteinExistence type="inferred from homology"/>
<keyword evidence="4 6" id="KW-1133">Transmembrane helix</keyword>
<feature type="transmembrane region" description="Helical" evidence="6">
    <location>
        <begin position="79"/>
        <end position="98"/>
    </location>
</feature>
<dbReference type="PANTHER" id="PTHR32322:SF2">
    <property type="entry name" value="EAMA DOMAIN-CONTAINING PROTEIN"/>
    <property type="match status" value="1"/>
</dbReference>
<evidence type="ECO:0000256" key="2">
    <source>
        <dbReference type="ARBA" id="ARBA00007362"/>
    </source>
</evidence>
<evidence type="ECO:0000256" key="3">
    <source>
        <dbReference type="ARBA" id="ARBA00022692"/>
    </source>
</evidence>
<dbReference type="Pfam" id="PF00892">
    <property type="entry name" value="EamA"/>
    <property type="match status" value="1"/>
</dbReference>
<feature type="domain" description="EamA" evidence="7">
    <location>
        <begin position="53"/>
        <end position="184"/>
    </location>
</feature>
<feature type="transmembrane region" description="Helical" evidence="6">
    <location>
        <begin position="145"/>
        <end position="163"/>
    </location>
</feature>
<reference evidence="9" key="1">
    <citation type="submission" date="2018-09" db="EMBL/GenBank/DDBJ databases">
        <title>Nocardia yunnanensis sp. nov., an actinomycete isolated from a soil sample.</title>
        <authorList>
            <person name="Zhang J."/>
        </authorList>
    </citation>
    <scope>NUCLEOTIDE SEQUENCE [LARGE SCALE GENOMIC DNA]</scope>
    <source>
        <strain evidence="9">21-3</strain>
    </source>
</reference>
<evidence type="ECO:0000256" key="1">
    <source>
        <dbReference type="ARBA" id="ARBA00004141"/>
    </source>
</evidence>
<evidence type="ECO:0000313" key="9">
    <source>
        <dbReference type="Proteomes" id="UP000325385"/>
    </source>
</evidence>
<organism evidence="8 9">
    <name type="scientific">Qipengyuania flava</name>
    <dbReference type="NCBI Taxonomy" id="192812"/>
    <lineage>
        <taxon>Bacteria</taxon>
        <taxon>Pseudomonadati</taxon>
        <taxon>Pseudomonadota</taxon>
        <taxon>Alphaproteobacteria</taxon>
        <taxon>Sphingomonadales</taxon>
        <taxon>Erythrobacteraceae</taxon>
        <taxon>Qipengyuania</taxon>
    </lineage>
</organism>
<evidence type="ECO:0000313" key="8">
    <source>
        <dbReference type="EMBL" id="QFI64572.1"/>
    </source>
</evidence>
<keyword evidence="3 6" id="KW-0812">Transmembrane</keyword>
<dbReference type="InterPro" id="IPR037185">
    <property type="entry name" value="EmrE-like"/>
</dbReference>
<comment type="similarity">
    <text evidence="2">Belongs to the EamA transporter family.</text>
</comment>
<dbReference type="InterPro" id="IPR050638">
    <property type="entry name" value="AA-Vitamin_Transporters"/>
</dbReference>
<name>A0A5P6NF07_9SPHN</name>
<feature type="transmembrane region" description="Helical" evidence="6">
    <location>
        <begin position="118"/>
        <end position="139"/>
    </location>
</feature>
<feature type="transmembrane region" description="Helical" evidence="6">
    <location>
        <begin position="170"/>
        <end position="188"/>
    </location>
</feature>
<dbReference type="Proteomes" id="UP000325385">
    <property type="component" value="Chromosome"/>
</dbReference>
<keyword evidence="5 6" id="KW-0472">Membrane</keyword>
<dbReference type="SUPFAM" id="SSF103481">
    <property type="entry name" value="Multidrug resistance efflux transporter EmrE"/>
    <property type="match status" value="1"/>
</dbReference>
<accession>A0A5P6NF07</accession>
<dbReference type="AlphaFoldDB" id="A0A5P6NF07"/>
<dbReference type="PANTHER" id="PTHR32322">
    <property type="entry name" value="INNER MEMBRANE TRANSPORTER"/>
    <property type="match status" value="1"/>
</dbReference>
<feature type="transmembrane region" description="Helical" evidence="6">
    <location>
        <begin position="52"/>
        <end position="73"/>
    </location>
</feature>
<evidence type="ECO:0000256" key="5">
    <source>
        <dbReference type="ARBA" id="ARBA00023136"/>
    </source>
</evidence>
<dbReference type="InterPro" id="IPR000620">
    <property type="entry name" value="EamA_dom"/>
</dbReference>
<feature type="transmembrane region" description="Helical" evidence="6">
    <location>
        <begin position="267"/>
        <end position="286"/>
    </location>
</feature>
<feature type="transmembrane region" description="Helical" evidence="6">
    <location>
        <begin position="203"/>
        <end position="224"/>
    </location>
</feature>
<dbReference type="EMBL" id="CP032228">
    <property type="protein sequence ID" value="QFI64572.1"/>
    <property type="molecule type" value="Genomic_DNA"/>
</dbReference>
<comment type="subcellular location">
    <subcellularLocation>
        <location evidence="1">Membrane</location>
        <topology evidence="1">Multi-pass membrane protein</topology>
    </subcellularLocation>
</comment>
<gene>
    <name evidence="8" type="ORF">D0Y83_01560</name>
</gene>
<feature type="transmembrane region" description="Helical" evidence="6">
    <location>
        <begin position="293"/>
        <end position="311"/>
    </location>
</feature>
<evidence type="ECO:0000256" key="4">
    <source>
        <dbReference type="ARBA" id="ARBA00022989"/>
    </source>
</evidence>
<dbReference type="GO" id="GO:0016020">
    <property type="term" value="C:membrane"/>
    <property type="evidence" value="ECO:0007669"/>
    <property type="project" value="UniProtKB-SubCell"/>
</dbReference>
<evidence type="ECO:0000259" key="7">
    <source>
        <dbReference type="Pfam" id="PF00892"/>
    </source>
</evidence>
<sequence length="351" mass="36546">MRRRGGVGRRQDSRVVLLPADRLRGRPLDLLKRDTASSDSQATTMRHRGSDVVLSIALVAMLAASWLLAGHLVARVPPLVVAAGRTAGSFLVLTAIALSRWQERTQMRAVLGRGRTILLLGFLGFFAYYAGTMLGTGLIGASRVGLITSLLPSMTFAIGMVAFGEPATRGKVLATMLALSGAVGYVLVDGQGSGPGVRPFDGATIAGGLLALGGTFAYAVYGYLYQKHLSDLPTMAALPAVSGAGAIMLTILAISSARLSGLALADLAELAVLGVALTAPVFILLHELIRRRGPLFTAALSLAVPFLIRTGEWALASKGPPSALVLLFLLVCCAGVGLTLAGGPRRIRRLV</sequence>
<evidence type="ECO:0000256" key="6">
    <source>
        <dbReference type="SAM" id="Phobius"/>
    </source>
</evidence>
<feature type="transmembrane region" description="Helical" evidence="6">
    <location>
        <begin position="236"/>
        <end position="255"/>
    </location>
</feature>
<protein>
    <recommendedName>
        <fullName evidence="7">EamA domain-containing protein</fullName>
    </recommendedName>
</protein>